<name>A0A1L8ST60_9ENTE</name>
<gene>
    <name evidence="2" type="ORF">RV00_GL000574</name>
</gene>
<organism evidence="2 3">
    <name type="scientific">Enterococcus devriesei</name>
    <dbReference type="NCBI Taxonomy" id="319970"/>
    <lineage>
        <taxon>Bacteria</taxon>
        <taxon>Bacillati</taxon>
        <taxon>Bacillota</taxon>
        <taxon>Bacilli</taxon>
        <taxon>Lactobacillales</taxon>
        <taxon>Enterococcaceae</taxon>
        <taxon>Enterococcus</taxon>
    </lineage>
</organism>
<dbReference type="EMBL" id="JXKM01000010">
    <property type="protein sequence ID" value="OJG35024.1"/>
    <property type="molecule type" value="Genomic_DNA"/>
</dbReference>
<evidence type="ECO:0000313" key="3">
    <source>
        <dbReference type="Proteomes" id="UP000183700"/>
    </source>
</evidence>
<proteinExistence type="predicted"/>
<comment type="caution">
    <text evidence="2">The sequence shown here is derived from an EMBL/GenBank/DDBJ whole genome shotgun (WGS) entry which is preliminary data.</text>
</comment>
<keyword evidence="3" id="KW-1185">Reference proteome</keyword>
<dbReference type="SUPFAM" id="SSF52200">
    <property type="entry name" value="Toll/Interleukin receptor TIR domain"/>
    <property type="match status" value="1"/>
</dbReference>
<dbReference type="STRING" id="319970.RV00_GL000574"/>
<dbReference type="RefSeq" id="WP_071862938.1">
    <property type="nucleotide sequence ID" value="NZ_JBHLVS010000016.1"/>
</dbReference>
<reference evidence="2 3" key="1">
    <citation type="submission" date="2014-12" db="EMBL/GenBank/DDBJ databases">
        <title>Draft genome sequences of 29 type strains of Enterococci.</title>
        <authorList>
            <person name="Zhong Z."/>
            <person name="Sun Z."/>
            <person name="Liu W."/>
            <person name="Zhang W."/>
            <person name="Zhang H."/>
        </authorList>
    </citation>
    <scope>NUCLEOTIDE SEQUENCE [LARGE SCALE GENOMIC DNA]</scope>
    <source>
        <strain evidence="2 3">DSM 22802</strain>
    </source>
</reference>
<evidence type="ECO:0000259" key="1">
    <source>
        <dbReference type="PROSITE" id="PS51534"/>
    </source>
</evidence>
<dbReference type="InterPro" id="IPR000157">
    <property type="entry name" value="TIR_dom"/>
</dbReference>
<sequence>MDNKAVTIVYSWDNEDHVKWVKKLAMELEKHNIQVTYDQNSLELGDDVNQFMELAVDTASIILAICTEKYKMKIDNREGGSGYEGRMIAQIMRNHSAKIISITKDGYSDDKIPRALQGIYSLNLEEDLDKQGFANLLQVILGYKVVKSKEKLDPRKTIAEALDVDIDDVKTDEELALSDIKILNIISEDVTLPKMDGSRGSALYNIPFKMSEIPTDRWNQYFIHFWNNPSKYSSMHRSKIASIERDVIWLNGTTIEEVKNYHRDTLILAVNEANNAYNKEIVENEENRIRDIDKRNKLKKHINDEIRDITF</sequence>
<protein>
    <recommendedName>
        <fullName evidence="1">SEFIR domain-containing protein</fullName>
    </recommendedName>
</protein>
<dbReference type="AlphaFoldDB" id="A0A1L8ST60"/>
<evidence type="ECO:0000313" key="2">
    <source>
        <dbReference type="EMBL" id="OJG35024.1"/>
    </source>
</evidence>
<dbReference type="Gene3D" id="3.40.50.10140">
    <property type="entry name" value="Toll/interleukin-1 receptor homology (TIR) domain"/>
    <property type="match status" value="1"/>
</dbReference>
<dbReference type="InterPro" id="IPR035897">
    <property type="entry name" value="Toll_tir_struct_dom_sf"/>
</dbReference>
<dbReference type="InterPro" id="IPR013568">
    <property type="entry name" value="SEFIR_dom"/>
</dbReference>
<dbReference type="Pfam" id="PF13676">
    <property type="entry name" value="TIR_2"/>
    <property type="match status" value="1"/>
</dbReference>
<dbReference type="PROSITE" id="PS51534">
    <property type="entry name" value="SEFIR"/>
    <property type="match status" value="1"/>
</dbReference>
<feature type="domain" description="SEFIR" evidence="1">
    <location>
        <begin position="3"/>
        <end position="133"/>
    </location>
</feature>
<accession>A0A1L8ST60</accession>
<dbReference type="GO" id="GO:0007165">
    <property type="term" value="P:signal transduction"/>
    <property type="evidence" value="ECO:0007669"/>
    <property type="project" value="InterPro"/>
</dbReference>
<dbReference type="OrthoDB" id="5149141at2"/>
<dbReference type="Proteomes" id="UP000183700">
    <property type="component" value="Unassembled WGS sequence"/>
</dbReference>